<feature type="domain" description="RNA polymerase sigma-70 region 2" evidence="6">
    <location>
        <begin position="26"/>
        <end position="94"/>
    </location>
</feature>
<organism evidence="8 9">
    <name type="scientific">Candidatus Zambryskibacteria bacterium RIFCSPHIGHO2_02_FULL_43_14</name>
    <dbReference type="NCBI Taxonomy" id="1802748"/>
    <lineage>
        <taxon>Bacteria</taxon>
        <taxon>Candidatus Zambryskiibacteriota</taxon>
    </lineage>
</organism>
<evidence type="ECO:0000256" key="2">
    <source>
        <dbReference type="ARBA" id="ARBA00023015"/>
    </source>
</evidence>
<dbReference type="Proteomes" id="UP000178175">
    <property type="component" value="Unassembled WGS sequence"/>
</dbReference>
<dbReference type="GO" id="GO:0003677">
    <property type="term" value="F:DNA binding"/>
    <property type="evidence" value="ECO:0007669"/>
    <property type="project" value="UniProtKB-KW"/>
</dbReference>
<evidence type="ECO:0000256" key="5">
    <source>
        <dbReference type="ARBA" id="ARBA00023163"/>
    </source>
</evidence>
<dbReference type="Gene3D" id="1.10.1740.10">
    <property type="match status" value="1"/>
</dbReference>
<dbReference type="Pfam" id="PF04542">
    <property type="entry name" value="Sigma70_r2"/>
    <property type="match status" value="1"/>
</dbReference>
<evidence type="ECO:0000259" key="7">
    <source>
        <dbReference type="Pfam" id="PF08281"/>
    </source>
</evidence>
<accession>A0A1G2TEY4</accession>
<evidence type="ECO:0000256" key="4">
    <source>
        <dbReference type="ARBA" id="ARBA00023125"/>
    </source>
</evidence>
<name>A0A1G2TEY4_9BACT</name>
<dbReference type="GO" id="GO:0016987">
    <property type="term" value="F:sigma factor activity"/>
    <property type="evidence" value="ECO:0007669"/>
    <property type="project" value="UniProtKB-KW"/>
</dbReference>
<dbReference type="Pfam" id="PF08281">
    <property type="entry name" value="Sigma70_r4_2"/>
    <property type="match status" value="1"/>
</dbReference>
<evidence type="ECO:0000259" key="6">
    <source>
        <dbReference type="Pfam" id="PF04542"/>
    </source>
</evidence>
<feature type="domain" description="RNA polymerase sigma factor 70 region 4 type 2" evidence="7">
    <location>
        <begin position="127"/>
        <end position="175"/>
    </location>
</feature>
<dbReference type="CDD" id="cd06171">
    <property type="entry name" value="Sigma70_r4"/>
    <property type="match status" value="1"/>
</dbReference>
<dbReference type="PANTHER" id="PTHR43133:SF8">
    <property type="entry name" value="RNA POLYMERASE SIGMA FACTOR HI_1459-RELATED"/>
    <property type="match status" value="1"/>
</dbReference>
<comment type="similarity">
    <text evidence="1">Belongs to the sigma-70 factor family. ECF subfamily.</text>
</comment>
<gene>
    <name evidence="8" type="ORF">A3C70_00060</name>
</gene>
<dbReference type="Gene3D" id="1.10.10.10">
    <property type="entry name" value="Winged helix-like DNA-binding domain superfamily/Winged helix DNA-binding domain"/>
    <property type="match status" value="1"/>
</dbReference>
<evidence type="ECO:0000313" key="9">
    <source>
        <dbReference type="Proteomes" id="UP000178175"/>
    </source>
</evidence>
<protein>
    <recommendedName>
        <fullName evidence="10">RNA polymerase sigma-70 region 2 domain-containing protein</fullName>
    </recommendedName>
</protein>
<dbReference type="EMBL" id="MHVR01000015">
    <property type="protein sequence ID" value="OHA95846.1"/>
    <property type="molecule type" value="Genomic_DNA"/>
</dbReference>
<evidence type="ECO:0000256" key="1">
    <source>
        <dbReference type="ARBA" id="ARBA00010641"/>
    </source>
</evidence>
<evidence type="ECO:0008006" key="10">
    <source>
        <dbReference type="Google" id="ProtNLM"/>
    </source>
</evidence>
<dbReference type="NCBIfam" id="TIGR02937">
    <property type="entry name" value="sigma70-ECF"/>
    <property type="match status" value="1"/>
</dbReference>
<evidence type="ECO:0000256" key="3">
    <source>
        <dbReference type="ARBA" id="ARBA00023082"/>
    </source>
</evidence>
<keyword evidence="4" id="KW-0238">DNA-binding</keyword>
<dbReference type="GO" id="GO:0006352">
    <property type="term" value="P:DNA-templated transcription initiation"/>
    <property type="evidence" value="ECO:0007669"/>
    <property type="project" value="InterPro"/>
</dbReference>
<evidence type="ECO:0000313" key="8">
    <source>
        <dbReference type="EMBL" id="OHA95846.1"/>
    </source>
</evidence>
<dbReference type="InterPro" id="IPR036388">
    <property type="entry name" value="WH-like_DNA-bd_sf"/>
</dbReference>
<dbReference type="InterPro" id="IPR039425">
    <property type="entry name" value="RNA_pol_sigma-70-like"/>
</dbReference>
<sequence>MSTNSPLSDAQILKDSQNYPWMFGMLVDRYQEAFLRKASYILHSHDTAEDAVQDTFLKIYKYAHKFSEQKNASFSSWIYKILINTCYSHASRQTQEAGRVKVMDLGDLDVVRSTDNSLEKEQTSFVQSVLSRLPCNLSRLLSLYFFEEKSYKEIAVLEHLSLSAVRSGLHRAKKQFKNIAVKMV</sequence>
<proteinExistence type="inferred from homology"/>
<comment type="caution">
    <text evidence="8">The sequence shown here is derived from an EMBL/GenBank/DDBJ whole genome shotgun (WGS) entry which is preliminary data.</text>
</comment>
<dbReference type="InterPro" id="IPR007627">
    <property type="entry name" value="RNA_pol_sigma70_r2"/>
</dbReference>
<dbReference type="SUPFAM" id="SSF88946">
    <property type="entry name" value="Sigma2 domain of RNA polymerase sigma factors"/>
    <property type="match status" value="1"/>
</dbReference>
<keyword evidence="2" id="KW-0805">Transcription regulation</keyword>
<dbReference type="InterPro" id="IPR013325">
    <property type="entry name" value="RNA_pol_sigma_r2"/>
</dbReference>
<keyword evidence="5" id="KW-0804">Transcription</keyword>
<dbReference type="AlphaFoldDB" id="A0A1G2TEY4"/>
<dbReference type="PANTHER" id="PTHR43133">
    <property type="entry name" value="RNA POLYMERASE ECF-TYPE SIGMA FACTO"/>
    <property type="match status" value="1"/>
</dbReference>
<keyword evidence="3" id="KW-0731">Sigma factor</keyword>
<dbReference type="InterPro" id="IPR014284">
    <property type="entry name" value="RNA_pol_sigma-70_dom"/>
</dbReference>
<dbReference type="SUPFAM" id="SSF88659">
    <property type="entry name" value="Sigma3 and sigma4 domains of RNA polymerase sigma factors"/>
    <property type="match status" value="1"/>
</dbReference>
<dbReference type="InterPro" id="IPR013249">
    <property type="entry name" value="RNA_pol_sigma70_r4_t2"/>
</dbReference>
<reference evidence="8 9" key="1">
    <citation type="journal article" date="2016" name="Nat. Commun.">
        <title>Thousands of microbial genomes shed light on interconnected biogeochemical processes in an aquifer system.</title>
        <authorList>
            <person name="Anantharaman K."/>
            <person name="Brown C.T."/>
            <person name="Hug L.A."/>
            <person name="Sharon I."/>
            <person name="Castelle C.J."/>
            <person name="Probst A.J."/>
            <person name="Thomas B.C."/>
            <person name="Singh A."/>
            <person name="Wilkins M.J."/>
            <person name="Karaoz U."/>
            <person name="Brodie E.L."/>
            <person name="Williams K.H."/>
            <person name="Hubbard S.S."/>
            <person name="Banfield J.F."/>
        </authorList>
    </citation>
    <scope>NUCLEOTIDE SEQUENCE [LARGE SCALE GENOMIC DNA]</scope>
</reference>
<dbReference type="InterPro" id="IPR013324">
    <property type="entry name" value="RNA_pol_sigma_r3/r4-like"/>
</dbReference>